<dbReference type="RefSeq" id="WP_109945319.1">
    <property type="nucleotide sequence ID" value="NZ_QGSU01000592.1"/>
</dbReference>
<dbReference type="PROSITE" id="PS51841">
    <property type="entry name" value="LTD"/>
    <property type="match status" value="1"/>
</dbReference>
<reference evidence="5" key="1">
    <citation type="submission" date="2018-05" db="EMBL/GenBank/DDBJ databases">
        <title>Micromonospora globispora sp. nov. and Micromonospora rugosa sp. nov., isolated from marine sediment.</title>
        <authorList>
            <person name="Carro L."/>
            <person name="Aysel V."/>
            <person name="Cetin D."/>
            <person name="Igual J.M."/>
            <person name="Klenk H.-P."/>
            <person name="Trujillo M.E."/>
            <person name="Sahin N."/>
        </authorList>
    </citation>
    <scope>NUCLEOTIDE SEQUENCE [LARGE SCALE GENOMIC DNA]</scope>
    <source>
        <strain evidence="5">S2904</strain>
    </source>
</reference>
<dbReference type="PANTHER" id="PTHR42834:SF1">
    <property type="entry name" value="ENDONUCLEASE_EXONUCLEASE_PHOSPHATASE FAMILY PROTEIN (AFU_ORTHOLOGUE AFUA_3G09210)"/>
    <property type="match status" value="1"/>
</dbReference>
<evidence type="ECO:0000313" key="4">
    <source>
        <dbReference type="EMBL" id="PWU47282.1"/>
    </source>
</evidence>
<protein>
    <submittedName>
        <fullName evidence="4">Nuclease</fullName>
    </submittedName>
</protein>
<dbReference type="InterPro" id="IPR005135">
    <property type="entry name" value="Endo/exonuclease/phosphatase"/>
</dbReference>
<keyword evidence="2" id="KW-0732">Signal</keyword>
<evidence type="ECO:0000313" key="5">
    <source>
        <dbReference type="Proteomes" id="UP000245683"/>
    </source>
</evidence>
<dbReference type="EMBL" id="QGSV01000195">
    <property type="protein sequence ID" value="PWU47282.1"/>
    <property type="molecule type" value="Genomic_DNA"/>
</dbReference>
<feature type="region of interest" description="Disordered" evidence="1">
    <location>
        <begin position="157"/>
        <end position="210"/>
    </location>
</feature>
<dbReference type="PANTHER" id="PTHR42834">
    <property type="entry name" value="ENDONUCLEASE/EXONUCLEASE/PHOSPHATASE FAMILY PROTEIN (AFU_ORTHOLOGUE AFUA_3G09210)"/>
    <property type="match status" value="1"/>
</dbReference>
<dbReference type="Gene3D" id="2.60.40.1260">
    <property type="entry name" value="Lamin Tail domain"/>
    <property type="match status" value="1"/>
</dbReference>
<dbReference type="InterPro" id="IPR001322">
    <property type="entry name" value="Lamin_tail_dom"/>
</dbReference>
<name>A0A317K5Z0_9ACTN</name>
<dbReference type="Gene3D" id="3.60.10.10">
    <property type="entry name" value="Endonuclease/exonuclease/phosphatase"/>
    <property type="match status" value="1"/>
</dbReference>
<dbReference type="InterPro" id="IPR036691">
    <property type="entry name" value="Endo/exonu/phosph_ase_sf"/>
</dbReference>
<proteinExistence type="predicted"/>
<feature type="chain" id="PRO_5016301674" evidence="2">
    <location>
        <begin position="26"/>
        <end position="772"/>
    </location>
</feature>
<dbReference type="InterPro" id="IPR036415">
    <property type="entry name" value="Lamin_tail_dom_sf"/>
</dbReference>
<keyword evidence="5" id="KW-1185">Reference proteome</keyword>
<dbReference type="Proteomes" id="UP000245683">
    <property type="component" value="Unassembled WGS sequence"/>
</dbReference>
<comment type="caution">
    <text evidence="4">The sequence shown here is derived from an EMBL/GenBank/DDBJ whole genome shotgun (WGS) entry which is preliminary data.</text>
</comment>
<feature type="signal peptide" evidence="2">
    <location>
        <begin position="1"/>
        <end position="25"/>
    </location>
</feature>
<dbReference type="Pfam" id="PF19580">
    <property type="entry name" value="Exo_endo_phos_3"/>
    <property type="match status" value="1"/>
</dbReference>
<organism evidence="4 5">
    <name type="scientific">Micromonospora globispora</name>
    <dbReference type="NCBI Taxonomy" id="1450148"/>
    <lineage>
        <taxon>Bacteria</taxon>
        <taxon>Bacillati</taxon>
        <taxon>Actinomycetota</taxon>
        <taxon>Actinomycetes</taxon>
        <taxon>Micromonosporales</taxon>
        <taxon>Micromonosporaceae</taxon>
        <taxon>Micromonospora</taxon>
    </lineage>
</organism>
<dbReference type="OrthoDB" id="1016457at2"/>
<sequence>MRRNVLAGLAVGVLAATLCAAPAAAASPDVVISEIYGGGGNAGATYRNDFVELYNRSSASVSLTGWSVQYASASGSTWSVTSLSGSIAPGGSYLVKLASGGSTGAALPTADATGTTNMSATSGKVALRTTTTALTCSTSCAFVSGNRDFVGYGSANDAEGTRAPGGSNTASVARTNPAVDSDNNAADFAAGSPTPSNTSGTGSCPTGTRIRDIQGAGHLAALTGTRTTRGIVTAKSTAGFWLQDPCPDGSDATSEGLYVSTSGSPTVSVGDDVSVTGSVSEVRPGGAATNLTVTTMAYSSKSTLGTGKPLPAATVVGSGGRVPPGAVIEDDATGNVETSGTFDPASDGLDFWESLEGMRVQIASAAVVGPTNSYGEFPVVPGGSGVRSTRGGIVTQSGDFNPERVMVGDTLATAPTVTVGDTFGAALTGVLSYDFGDYFLLPSSFPSRVSGGLTAETTTAAGSGQLAVATFNVQNLDPTDPQSKFDALAGQIVTNLRSPDLVALEEVQDNNGATDNGVVACDQTMSKLISAISAKGGPSYAYRQINPTNDADGGEPGGNIRQVFLFRTDRGLSFTDRPGGTATAATTVTNAGGVPQLSYSPGRVQPADSAFNTSRKPLAGEFRWNNRPLFVIANHFNSKGGDDPLMGRYQPPSAPSETQRHQQATIVNSFVDSIRAVDPNAAIVVLGDINDYDFSRTADLLVGSGELVDLPRTLPVAERYTYVYEGNSQVLDHILLSSWLAAQPYVYDVVHVNSEFPTQVSDHEPQVVRLTF</sequence>
<evidence type="ECO:0000256" key="2">
    <source>
        <dbReference type="SAM" id="SignalP"/>
    </source>
</evidence>
<feature type="domain" description="LTD" evidence="3">
    <location>
        <begin position="15"/>
        <end position="154"/>
    </location>
</feature>
<dbReference type="CDD" id="cd04486">
    <property type="entry name" value="YhcR_OBF_like"/>
    <property type="match status" value="1"/>
</dbReference>
<dbReference type="GO" id="GO:0003824">
    <property type="term" value="F:catalytic activity"/>
    <property type="evidence" value="ECO:0007669"/>
    <property type="project" value="InterPro"/>
</dbReference>
<evidence type="ECO:0000256" key="1">
    <source>
        <dbReference type="SAM" id="MobiDB-lite"/>
    </source>
</evidence>
<dbReference type="SUPFAM" id="SSF56219">
    <property type="entry name" value="DNase I-like"/>
    <property type="match status" value="1"/>
</dbReference>
<gene>
    <name evidence="4" type="ORF">DLJ46_15225</name>
</gene>
<feature type="compositionally biased region" description="Low complexity" evidence="1">
    <location>
        <begin position="191"/>
        <end position="208"/>
    </location>
</feature>
<accession>A0A317K5Z0</accession>
<dbReference type="SUPFAM" id="SSF74853">
    <property type="entry name" value="Lamin A/C globular tail domain"/>
    <property type="match status" value="1"/>
</dbReference>
<dbReference type="AlphaFoldDB" id="A0A317K5Z0"/>
<dbReference type="Pfam" id="PF00932">
    <property type="entry name" value="LTD"/>
    <property type="match status" value="1"/>
</dbReference>
<evidence type="ECO:0000259" key="3">
    <source>
        <dbReference type="PROSITE" id="PS51841"/>
    </source>
</evidence>